<dbReference type="GO" id="GO:0016887">
    <property type="term" value="F:ATP hydrolysis activity"/>
    <property type="evidence" value="ECO:0007669"/>
    <property type="project" value="InterPro"/>
</dbReference>
<feature type="domain" description="ATPase dynein-related AAA" evidence="1">
    <location>
        <begin position="78"/>
        <end position="216"/>
    </location>
</feature>
<dbReference type="WBParaSite" id="nRc.2.0.1.t04967-RA">
    <property type="protein sequence ID" value="nRc.2.0.1.t04967-RA"/>
    <property type="gene ID" value="nRc.2.0.1.g04967"/>
</dbReference>
<organism evidence="2 3">
    <name type="scientific">Romanomermis culicivorax</name>
    <name type="common">Nematode worm</name>
    <dbReference type="NCBI Taxonomy" id="13658"/>
    <lineage>
        <taxon>Eukaryota</taxon>
        <taxon>Metazoa</taxon>
        <taxon>Ecdysozoa</taxon>
        <taxon>Nematoda</taxon>
        <taxon>Enoplea</taxon>
        <taxon>Dorylaimia</taxon>
        <taxon>Mermithida</taxon>
        <taxon>Mermithoidea</taxon>
        <taxon>Mermithidae</taxon>
        <taxon>Romanomermis</taxon>
    </lineage>
</organism>
<feature type="domain" description="ATPase dynein-related AAA" evidence="1">
    <location>
        <begin position="342"/>
        <end position="398"/>
    </location>
</feature>
<sequence>MFCTPSTPKSKSNEGLPTTSYKTVMIYNGVHYQIIPGIWLLQIIRNFSAKRLRVDDIVVKIKSCVKPELVPRGYVQAKELTEKEYEYLPLTRDITESDIKQRREIKDGSAFYVDQAAIKAAIHGRVLVLDGIEKAERNVLPILNNLLENREVQLDDGRFLVSPDRYDSLLKQYSEDELTNNFRLVRVHEDFRVVALGLPVPKFRGYSLDPPLRSRFQGMSIKPKFFKNKVPEMPTSSVLKSCYPYQWILKKDGQFKVANILKTFNIIESKDKEMSRNFKIIKNMSGVLDVNVSFNGEEHQLQVPSGFGNDSDVLQSTIDRFVLTPSRRRLLTDLLLSHSSHDFCLVGPKGCGKSSIANRFASLLGYKIMPIMLYQDMTSRDLVQQRRMLPNGDTPIHPSFRIVALAEPPNLSAEASAPWFTSELMNLFLFHHVEPMNVDEEIEVISTNIRNVPEKVERNLLNFVESLKRNTELTSLARLLSTRQILRIMKRLTFYPDDCLYSAIHKACLSRFLPSLMRRNLENALEECSIYPSEEKRSMSSDGYHLQVIENMLRDFMLGEHLLLVGNQGVVRDGVIVYEDSPLVKAVKHGQILVIDEGDKAPTHVTVVLKSLLESGYMHLADGRSIVPQKSMGFTHETLNESCIPLHKNFRVIVLANRPGFPFLGNDFYNSLGDLFACHVVDNPSLQSELTMLKKYGPDIPDQVLNMLSSTFHQLRVMYEQGSLNYPYSTRELVSVVKHLQQYPNDPLSRVVGNVFDFDNFDKSTREAIFDILSKNGIATNGNGVQTFEIRILPKYKLPEPEFCGVWRRATRNTMKIDVNHGNFTVTPLSDHSPKLIFIDRIQTRTNLFTEQLASWQLPISDMSMVSDVLSLGMPNIFFLNYILSQVQTLAPPMPDFRNGGDIIIATVNPTSIFRLNTLLSNCYRLDLDADLFRRNDFSRSNFKPRLKFSRLNSAKFNDHLLVHEEVVQFPGSLIPVE</sequence>
<accession>A0A915HU87</accession>
<reference evidence="3" key="1">
    <citation type="submission" date="2022-11" db="UniProtKB">
        <authorList>
            <consortium name="WormBaseParasite"/>
        </authorList>
    </citation>
    <scope>IDENTIFICATION</scope>
</reference>
<dbReference type="GO" id="GO:0005737">
    <property type="term" value="C:cytoplasm"/>
    <property type="evidence" value="ECO:0007669"/>
    <property type="project" value="TreeGrafter"/>
</dbReference>
<dbReference type="AlphaFoldDB" id="A0A915HU87"/>
<protein>
    <submittedName>
        <fullName evidence="3">ATPase dynein-related AAA domain-containing protein</fullName>
    </submittedName>
</protein>
<evidence type="ECO:0000313" key="3">
    <source>
        <dbReference type="WBParaSite" id="nRc.2.0.1.t04967-RA"/>
    </source>
</evidence>
<keyword evidence="2" id="KW-1185">Reference proteome</keyword>
<dbReference type="SUPFAM" id="SSF52540">
    <property type="entry name" value="P-loop containing nucleoside triphosphate hydrolases"/>
    <property type="match status" value="3"/>
</dbReference>
<dbReference type="Gene3D" id="3.40.50.300">
    <property type="entry name" value="P-loop containing nucleotide triphosphate hydrolases"/>
    <property type="match status" value="3"/>
</dbReference>
<dbReference type="InterPro" id="IPR039891">
    <property type="entry name" value="VWA8"/>
</dbReference>
<dbReference type="FunFam" id="3.40.50.300:FF:000587">
    <property type="entry name" value="von Willebrand factor A domain containing 8"/>
    <property type="match status" value="1"/>
</dbReference>
<feature type="domain" description="ATPase dynein-related AAA" evidence="1">
    <location>
        <begin position="572"/>
        <end position="676"/>
    </location>
</feature>
<dbReference type="InterPro" id="IPR027417">
    <property type="entry name" value="P-loop_NTPase"/>
</dbReference>
<dbReference type="PANTHER" id="PTHR21610:SF9">
    <property type="entry name" value="VON WILLEBRAND FACTOR A DOMAIN-CONTAINING PROTEIN 8"/>
    <property type="match status" value="1"/>
</dbReference>
<proteinExistence type="predicted"/>
<dbReference type="PANTHER" id="PTHR21610">
    <property type="entry name" value="VON WILLEBRAND FACTOR A DOMAIN-CONTAINING PROTEIN 8"/>
    <property type="match status" value="1"/>
</dbReference>
<dbReference type="InterPro" id="IPR011704">
    <property type="entry name" value="ATPase_dyneun-rel_AAA"/>
</dbReference>
<dbReference type="OMA" id="KGHDIKQ"/>
<evidence type="ECO:0000313" key="2">
    <source>
        <dbReference type="Proteomes" id="UP000887565"/>
    </source>
</evidence>
<name>A0A915HU87_ROMCU</name>
<dbReference type="GO" id="GO:0005524">
    <property type="term" value="F:ATP binding"/>
    <property type="evidence" value="ECO:0007669"/>
    <property type="project" value="InterPro"/>
</dbReference>
<dbReference type="Pfam" id="PF07728">
    <property type="entry name" value="AAA_5"/>
    <property type="match status" value="3"/>
</dbReference>
<dbReference type="Proteomes" id="UP000887565">
    <property type="component" value="Unplaced"/>
</dbReference>
<evidence type="ECO:0000259" key="1">
    <source>
        <dbReference type="Pfam" id="PF07728"/>
    </source>
</evidence>